<feature type="compositionally biased region" description="Polar residues" evidence="8">
    <location>
        <begin position="1095"/>
        <end position="1121"/>
    </location>
</feature>
<feature type="region of interest" description="Disordered" evidence="8">
    <location>
        <begin position="2065"/>
        <end position="2094"/>
    </location>
</feature>
<keyword evidence="4" id="KW-0233">DNA recombination</keyword>
<feature type="compositionally biased region" description="Low complexity" evidence="8">
    <location>
        <begin position="1247"/>
        <end position="1257"/>
    </location>
</feature>
<dbReference type="GO" id="GO:0033557">
    <property type="term" value="C:Slx1-Slx4 complex"/>
    <property type="evidence" value="ECO:0007669"/>
    <property type="project" value="InterPro"/>
</dbReference>
<dbReference type="CDD" id="cd18186">
    <property type="entry name" value="BTB_POZ_ZBTB_KLHL-like"/>
    <property type="match status" value="1"/>
</dbReference>
<feature type="region of interest" description="Disordered" evidence="8">
    <location>
        <begin position="1222"/>
        <end position="1259"/>
    </location>
</feature>
<protein>
    <recommendedName>
        <fullName evidence="7">Structure-specific endonuclease subunit SLX4</fullName>
    </recommendedName>
</protein>
<dbReference type="InterPro" id="IPR000210">
    <property type="entry name" value="BTB/POZ_dom"/>
</dbReference>
<keyword evidence="5" id="KW-0234">DNA repair</keyword>
<comment type="subcellular location">
    <subcellularLocation>
        <location evidence="1">Nucleus</location>
    </subcellularLocation>
</comment>
<feature type="region of interest" description="Disordered" evidence="8">
    <location>
        <begin position="334"/>
        <end position="357"/>
    </location>
</feature>
<dbReference type="CDD" id="cd22999">
    <property type="entry name" value="SAP_SLX4"/>
    <property type="match status" value="1"/>
</dbReference>
<gene>
    <name evidence="11 12" type="primary">LOC106053481</name>
</gene>
<dbReference type="SMART" id="SM00225">
    <property type="entry name" value="BTB"/>
    <property type="match status" value="1"/>
</dbReference>
<dbReference type="GO" id="GO:0000712">
    <property type="term" value="P:resolution of meiotic recombination intermediates"/>
    <property type="evidence" value="ECO:0007669"/>
    <property type="project" value="TreeGrafter"/>
</dbReference>
<evidence type="ECO:0000256" key="4">
    <source>
        <dbReference type="ARBA" id="ARBA00023172"/>
    </source>
</evidence>
<comment type="similarity">
    <text evidence="2">Belongs to the SLX4 family.</text>
</comment>
<evidence type="ECO:0000313" key="11">
    <source>
        <dbReference type="RefSeq" id="XP_055893153.1"/>
    </source>
</evidence>
<evidence type="ECO:0000313" key="12">
    <source>
        <dbReference type="RefSeq" id="XP_055893154.1"/>
    </source>
</evidence>
<feature type="region of interest" description="Disordered" evidence="8">
    <location>
        <begin position="1387"/>
        <end position="1408"/>
    </location>
</feature>
<dbReference type="SUPFAM" id="SSF54695">
    <property type="entry name" value="POZ domain"/>
    <property type="match status" value="1"/>
</dbReference>
<dbReference type="GeneID" id="106053481"/>
<keyword evidence="6" id="KW-0539">Nucleus</keyword>
<name>A0A9W3B0Z8_BIOGL</name>
<dbReference type="GO" id="GO:0006260">
    <property type="term" value="P:DNA replication"/>
    <property type="evidence" value="ECO:0007669"/>
    <property type="project" value="InterPro"/>
</dbReference>
<dbReference type="RefSeq" id="XP_055893153.1">
    <property type="nucleotide sequence ID" value="XM_056037178.1"/>
</dbReference>
<evidence type="ECO:0000256" key="1">
    <source>
        <dbReference type="ARBA" id="ARBA00004123"/>
    </source>
</evidence>
<proteinExistence type="inferred from homology"/>
<feature type="region of interest" description="Disordered" evidence="8">
    <location>
        <begin position="782"/>
        <end position="802"/>
    </location>
</feature>
<feature type="compositionally biased region" description="Low complexity" evidence="8">
    <location>
        <begin position="1394"/>
        <end position="1406"/>
    </location>
</feature>
<keyword evidence="10" id="KW-1185">Reference proteome</keyword>
<evidence type="ECO:0000256" key="8">
    <source>
        <dbReference type="SAM" id="MobiDB-lite"/>
    </source>
</evidence>
<dbReference type="InterPro" id="IPR018574">
    <property type="entry name" value="Structure-sp_endonuc_su_Slx4"/>
</dbReference>
<dbReference type="RefSeq" id="XP_055893154.1">
    <property type="nucleotide sequence ID" value="XM_056037179.1"/>
</dbReference>
<dbReference type="Pfam" id="PF09494">
    <property type="entry name" value="Slx4"/>
    <property type="match status" value="1"/>
</dbReference>
<organism evidence="10 11">
    <name type="scientific">Biomphalaria glabrata</name>
    <name type="common">Bloodfluke planorb</name>
    <name type="synonym">Freshwater snail</name>
    <dbReference type="NCBI Taxonomy" id="6526"/>
    <lineage>
        <taxon>Eukaryota</taxon>
        <taxon>Metazoa</taxon>
        <taxon>Spiralia</taxon>
        <taxon>Lophotrochozoa</taxon>
        <taxon>Mollusca</taxon>
        <taxon>Gastropoda</taxon>
        <taxon>Heterobranchia</taxon>
        <taxon>Euthyneura</taxon>
        <taxon>Panpulmonata</taxon>
        <taxon>Hygrophila</taxon>
        <taxon>Lymnaeoidea</taxon>
        <taxon>Planorbidae</taxon>
        <taxon>Biomphalaria</taxon>
    </lineage>
</organism>
<dbReference type="Proteomes" id="UP001165740">
    <property type="component" value="Chromosome 8"/>
</dbReference>
<evidence type="ECO:0000313" key="10">
    <source>
        <dbReference type="Proteomes" id="UP001165740"/>
    </source>
</evidence>
<evidence type="ECO:0000256" key="5">
    <source>
        <dbReference type="ARBA" id="ARBA00023204"/>
    </source>
</evidence>
<evidence type="ECO:0000256" key="2">
    <source>
        <dbReference type="ARBA" id="ARBA00006661"/>
    </source>
</evidence>
<evidence type="ECO:0000256" key="6">
    <source>
        <dbReference type="ARBA" id="ARBA00023242"/>
    </source>
</evidence>
<evidence type="ECO:0000256" key="7">
    <source>
        <dbReference type="ARBA" id="ARBA00029496"/>
    </source>
</evidence>
<dbReference type="OrthoDB" id="5576441at2759"/>
<dbReference type="PROSITE" id="PS50097">
    <property type="entry name" value="BTB"/>
    <property type="match status" value="1"/>
</dbReference>
<sequence>MEGTEGNDEDLIFINEGNKKLSCFKPTFQIRKDLMEKAIKHVETANWYKKKANDKKAAIICDGNDTLDFKDSCIHNRKTKLKLKNCSSVSSKNICSSKDKLKTGLDSNSSKNIVQSASQNEVPATSKTFIKDNNVETLCAAKKLCFICSSSFDILEFESHLESCLKLKFSKTSGLDVAGTSNYQICEKSIAPLQEPHTNKCMEKVENCQENDVHTESFGISSKTVLNCPMCGKKFQTTASRRSHLKKCSASNKMSAEMVKNMLRQQDEEYQSKLQAGFLSDEIVLKPKQCSKAKPSLSKDEDLQLAMALSLSIVEENDSHGIYAEESLNANLGNCKQTKDQKGSNGRKKNEKKAKQLEPTPLLMSLSKDQAYERILQRVDKYIFSKHCVDEKQAQFFKSHSKMMSDLTVSEEIDPKLWFLTSLEIDETNYHPLQFYVMKLMPPLKVSNVETGSKIQRLSFIPGRRKSLEGPLQKEQKSSDDKGTSLSQTAEILANLVMENEMSDSHQEVIVDENIHINQKKSLPSSEDISVPGFFPETTKVDNECFNSSLKDSYLALVNTSSFSDVVVLAEGDTQIFAHKVVLHARCSKLLNMVSSHDGTSIIDLSVYSKDSVLSTLKFVYADVISCSESTASDIVKLSAMLGLEKLGAAAMSHCVSTQIGENLVDRENVQECDSEEEENRLNEDEYNRHNEDDYSRHNEDDYSRHNEDDYSRHNEDDYSRHNEDDYSRHNEDDYSRHTMQRKVHHNPIIVDSDVGHTNDIPMEINHDTGEVNEEDNVAIELDSTSSESSPKEITSDNQNDYGDGNKIVEVLESYYDHELLNILTPDIASTETVLKESEILSITPLDETEKSEMLSITPLDKTETVSKKSEMSLTSLDKTETVPKKSEMLSITSLDKTETVLKISEMSITSLDKIETVPKKSEMLSITSLDKTETVPKKSEMLSITSLDKTETVPSILQSASYDKAKNSRTKLGPYVDKSMQRNVSNSVTDEAKNSENLSCHSVVNTECLNILSNSLSPEPMIMSNNAKNYCGTMQLVQRMPFSHGVEDRLKTSLLYTEENEDVSILSDSLSQEIIFTKVDKGSDGLDSVEVESHSNNNKSALPMTETSNVQSEVKSTDTSPRGGLAKKRKRKKITSKHFKDIVKKVVSKLHNDDQQNSSEVLSTDDVESIAIKMEQDFSSIYNFSVANDSVYFPYILDQVELNTEEIMITFADIKVPLEKQRGKRKIKEKNQKELGVTSKSHSSLPNNNDSPNKMNNKQKRDMHLTSHMVSNQSNKDVMNAKEDMSININLNSISQETYANLGKHFVKCQTSSESQVEKPLFDTRDGLSTFCSEMVESSHLSVPFSNDQVATNTNTLISDDELFSDTDQDLSASIEKSMFINKTHVRTPSDTHSPLPSLNSHNSNVSTKLKESEYISTFLSTEGSSGTDSYNSNNTFKTNEVFVKEKIISDVVISHIAPCFTNQEPCKVAPSTEHKKTNDFLSLSIGLLPENCQLGTTTKNNEKSHSVERNIKQTILFSESPKASASKKTLIDNETITPPTSIQPESKSCPEPPKVITSLKPSIYLVTDVDTNDTQIGKASSLISIPSKSVQKAINSSDMQLTDKYFSTPNINSTGNLNSFSNLNISDISTSPLISKSKSPIKTKRGLAKKNSPLLLSSAALHKSHESFLTSPVVKDSLTSPARESELFPINTSQGASSLETKAYLSQTIPVESDKDDLLLTNELKKKRKVSSGKHCLSQSDVKYFKSETKVNFVLSPELVHTMAANLAKVTQKIQLDDSIKCKADNNRKKFNEKVDNEKSVATVDKLASSNNIQLTVPLVATEKTNNPYQQGSSREIDMSPLPLHQRLGLLNPLSKSCEHIESALNKTSTVIDLTTLDAQEKNQDSDFVFDDTLNVSELEEIALASPNKLPNQDIFTTNTEVVQAKTPANQKIKQLVKEKGCKEPSPFTPMPQYDEMATPDLKKAASKIGVRPQVGKKRLKELLKHVYSATHQYETDSDYEGTPVKYQRNDWTTKTSMPNNHKLAQTFKKKKGKTQYTSVKTKNVGIDPSDLDKNVTSMNSSLVQKDEDTDELLTASQDSSYSDGPDLPEESILQGWPEEEVPLDYDSQTGSEDQVQKLIHFLSDNQDIYHSILLYEPLELDVLKKKLRDFGIKLGLEKIMNFLDERCITFTLKNTNKGQNRYQRRYQTKKSSGKKTKQSE</sequence>
<reference evidence="11 12" key="1">
    <citation type="submission" date="2025-04" db="UniProtKB">
        <authorList>
            <consortium name="RefSeq"/>
        </authorList>
    </citation>
    <scope>IDENTIFICATION</scope>
</reference>
<keyword evidence="3" id="KW-0227">DNA damage</keyword>
<feature type="domain" description="BTB" evidence="9">
    <location>
        <begin position="564"/>
        <end position="629"/>
    </location>
</feature>
<accession>A0A9W3B0Z8</accession>
<dbReference type="PANTHER" id="PTHR21541">
    <property type="entry name" value="BTB POZ DOMAIN CONTAINING 12"/>
    <property type="match status" value="1"/>
</dbReference>
<feature type="compositionally biased region" description="Polar residues" evidence="8">
    <location>
        <begin position="1536"/>
        <end position="1548"/>
    </location>
</feature>
<feature type="region of interest" description="Disordered" evidence="8">
    <location>
        <begin position="667"/>
        <end position="735"/>
    </location>
</feature>
<feature type="region of interest" description="Disordered" evidence="8">
    <location>
        <begin position="1088"/>
        <end position="1131"/>
    </location>
</feature>
<dbReference type="InterPro" id="IPR011333">
    <property type="entry name" value="SKP1/BTB/POZ_sf"/>
</dbReference>
<feature type="compositionally biased region" description="Basic and acidic residues" evidence="8">
    <location>
        <begin position="680"/>
        <end position="735"/>
    </location>
</feature>
<evidence type="ECO:0000259" key="9">
    <source>
        <dbReference type="PROSITE" id="PS50097"/>
    </source>
</evidence>
<dbReference type="PANTHER" id="PTHR21541:SF3">
    <property type="entry name" value="STRUCTURE-SPECIFIC ENDONUCLEASE SUBUNIT SLX4"/>
    <property type="match status" value="1"/>
</dbReference>
<dbReference type="GO" id="GO:0006281">
    <property type="term" value="P:DNA repair"/>
    <property type="evidence" value="ECO:0007669"/>
    <property type="project" value="UniProtKB-KW"/>
</dbReference>
<dbReference type="Gene3D" id="3.30.710.10">
    <property type="entry name" value="Potassium Channel Kv1.1, Chain A"/>
    <property type="match status" value="1"/>
</dbReference>
<dbReference type="Pfam" id="PF00651">
    <property type="entry name" value="BTB"/>
    <property type="match status" value="1"/>
</dbReference>
<feature type="region of interest" description="Disordered" evidence="8">
    <location>
        <begin position="1536"/>
        <end position="1555"/>
    </location>
</feature>
<evidence type="ECO:0000256" key="3">
    <source>
        <dbReference type="ARBA" id="ARBA00022763"/>
    </source>
</evidence>